<dbReference type="AlphaFoldDB" id="A0A3N4HSY8"/>
<reference evidence="2 3" key="1">
    <citation type="journal article" date="2018" name="Nat. Ecol. Evol.">
        <title>Pezizomycetes genomes reveal the molecular basis of ectomycorrhizal truffle lifestyle.</title>
        <authorList>
            <person name="Murat C."/>
            <person name="Payen T."/>
            <person name="Noel B."/>
            <person name="Kuo A."/>
            <person name="Morin E."/>
            <person name="Chen J."/>
            <person name="Kohler A."/>
            <person name="Krizsan K."/>
            <person name="Balestrini R."/>
            <person name="Da Silva C."/>
            <person name="Montanini B."/>
            <person name="Hainaut M."/>
            <person name="Levati E."/>
            <person name="Barry K.W."/>
            <person name="Belfiori B."/>
            <person name="Cichocki N."/>
            <person name="Clum A."/>
            <person name="Dockter R.B."/>
            <person name="Fauchery L."/>
            <person name="Guy J."/>
            <person name="Iotti M."/>
            <person name="Le Tacon F."/>
            <person name="Lindquist E.A."/>
            <person name="Lipzen A."/>
            <person name="Malagnac F."/>
            <person name="Mello A."/>
            <person name="Molinier V."/>
            <person name="Miyauchi S."/>
            <person name="Poulain J."/>
            <person name="Riccioni C."/>
            <person name="Rubini A."/>
            <person name="Sitrit Y."/>
            <person name="Splivallo R."/>
            <person name="Traeger S."/>
            <person name="Wang M."/>
            <person name="Zifcakova L."/>
            <person name="Wipf D."/>
            <person name="Zambonelli A."/>
            <person name="Paolocci F."/>
            <person name="Nowrousian M."/>
            <person name="Ottonello S."/>
            <person name="Baldrian P."/>
            <person name="Spatafora J.W."/>
            <person name="Henrissat B."/>
            <person name="Nagy L.G."/>
            <person name="Aury J.M."/>
            <person name="Wincker P."/>
            <person name="Grigoriev I.V."/>
            <person name="Bonfante P."/>
            <person name="Martin F.M."/>
        </authorList>
    </citation>
    <scope>NUCLEOTIDE SEQUENCE [LARGE SCALE GENOMIC DNA]</scope>
    <source>
        <strain evidence="2 3">RN42</strain>
    </source>
</reference>
<feature type="compositionally biased region" description="Basic and acidic residues" evidence="1">
    <location>
        <begin position="478"/>
        <end position="489"/>
    </location>
</feature>
<accession>A0A3N4HSY8</accession>
<proteinExistence type="predicted"/>
<keyword evidence="3" id="KW-1185">Reference proteome</keyword>
<feature type="region of interest" description="Disordered" evidence="1">
    <location>
        <begin position="469"/>
        <end position="568"/>
    </location>
</feature>
<gene>
    <name evidence="2" type="ORF">BJ508DRAFT_331398</name>
</gene>
<feature type="region of interest" description="Disordered" evidence="1">
    <location>
        <begin position="205"/>
        <end position="242"/>
    </location>
</feature>
<evidence type="ECO:0000313" key="3">
    <source>
        <dbReference type="Proteomes" id="UP000275078"/>
    </source>
</evidence>
<organism evidence="2 3">
    <name type="scientific">Ascobolus immersus RN42</name>
    <dbReference type="NCBI Taxonomy" id="1160509"/>
    <lineage>
        <taxon>Eukaryota</taxon>
        <taxon>Fungi</taxon>
        <taxon>Dikarya</taxon>
        <taxon>Ascomycota</taxon>
        <taxon>Pezizomycotina</taxon>
        <taxon>Pezizomycetes</taxon>
        <taxon>Pezizales</taxon>
        <taxon>Ascobolaceae</taxon>
        <taxon>Ascobolus</taxon>
    </lineage>
</organism>
<evidence type="ECO:0000256" key="1">
    <source>
        <dbReference type="SAM" id="MobiDB-lite"/>
    </source>
</evidence>
<feature type="compositionally biased region" description="Low complexity" evidence="1">
    <location>
        <begin position="520"/>
        <end position="568"/>
    </location>
</feature>
<dbReference type="Proteomes" id="UP000275078">
    <property type="component" value="Unassembled WGS sequence"/>
</dbReference>
<protein>
    <submittedName>
        <fullName evidence="2">Uncharacterized protein</fullName>
    </submittedName>
</protein>
<feature type="compositionally biased region" description="Basic residues" evidence="1">
    <location>
        <begin position="502"/>
        <end position="514"/>
    </location>
</feature>
<name>A0A3N4HSY8_ASCIM</name>
<dbReference type="EMBL" id="ML119750">
    <property type="protein sequence ID" value="RPA76116.1"/>
    <property type="molecule type" value="Genomic_DNA"/>
</dbReference>
<evidence type="ECO:0000313" key="2">
    <source>
        <dbReference type="EMBL" id="RPA76116.1"/>
    </source>
</evidence>
<feature type="compositionally biased region" description="Basic residues" evidence="1">
    <location>
        <begin position="146"/>
        <end position="163"/>
    </location>
</feature>
<feature type="region of interest" description="Disordered" evidence="1">
    <location>
        <begin position="146"/>
        <end position="167"/>
    </location>
</feature>
<feature type="region of interest" description="Disordered" evidence="1">
    <location>
        <begin position="1"/>
        <end position="56"/>
    </location>
</feature>
<sequence>MSARGRGTPAGRNRGSFAGRGRGRGSGTPTPAPPTPTGGRGGRSSQTPTPSVAGALVPISGETAPNDCVACAHHGKAGSLHRLANTVTKFYCIQEGTTPARCKLRLVHDYNRAVELTVEEEGAQGYFSHEQFAYDRLSDYVRGVTVRRHGHRRGKLTTRKRPNTKSSRIRLGLVDKAFLPSSALVNQIDLYSTDPEAKKLLAAEKERRKQARTGAKKAGSSTPTPGPGDGDDGNVTGNEDYDSDDEIYVALGEFIPTATGTDSDKLYESHDRTQLSTSVVYSTFGEEVKSTLARHGFAMPNAKSNPYPANDYNAALHEIIRNSEVLSHWVKHDLTTGCYDTVASNQVDQVATDQSRMEHIARGNKDDGKHEVIYVTTEVLRAEADQEWDQVRRWLWDAFEVIVEQFQKNYKQGKKDERRFMLSVGDTYHYFEVDDENRQTGAYGTRPVKWIRQAYHDFLIDPPCTVKKVAKSKTTATTDKKDDPKSKKDDDDDDEDDDGPPKKKAKTAAKKAPAKKSDTTKTTTKTTTKAATKAPAKKAAAPAKKAASTKAQQTGTRGTKRTQGLPPS</sequence>